<keyword evidence="3" id="KW-1133">Transmembrane helix</keyword>
<reference evidence="7" key="1">
    <citation type="submission" date="2020-10" db="EMBL/GenBank/DDBJ databases">
        <title>Bacterium isolated from coastal waters sediment.</title>
        <authorList>
            <person name="Chen R.-J."/>
            <person name="Lu D.-C."/>
            <person name="Zhu K.-L."/>
            <person name="Du Z.-J."/>
        </authorList>
    </citation>
    <scope>NUCLEOTIDE SEQUENCE</scope>
    <source>
        <strain evidence="7">N1Y112</strain>
    </source>
</reference>
<keyword evidence="4" id="KW-0472">Membrane</keyword>
<feature type="domain" description="NarX-like N-terminal" evidence="6">
    <location>
        <begin position="31"/>
        <end position="111"/>
    </location>
</feature>
<comment type="subcellular location">
    <subcellularLocation>
        <location evidence="1">Membrane</location>
        <topology evidence="1">Multi-pass membrane protein</topology>
    </subcellularLocation>
</comment>
<comment type="caution">
    <text evidence="7">The sequence shown here is derived from an EMBL/GenBank/DDBJ whole genome shotgun (WGS) entry which is preliminary data.</text>
</comment>
<dbReference type="Gene3D" id="1.20.120.960">
    <property type="entry name" value="Histidine kinase NarX, sensor domain"/>
    <property type="match status" value="1"/>
</dbReference>
<evidence type="ECO:0000256" key="3">
    <source>
        <dbReference type="ARBA" id="ARBA00022989"/>
    </source>
</evidence>
<gene>
    <name evidence="7" type="ORF">IOQ59_14675</name>
</gene>
<keyword evidence="2" id="KW-0812">Transmembrane</keyword>
<dbReference type="Proteomes" id="UP000640333">
    <property type="component" value="Unassembled WGS sequence"/>
</dbReference>
<organism evidence="7 8">
    <name type="scientific">Pontibacterium sinense</name>
    <dbReference type="NCBI Taxonomy" id="2781979"/>
    <lineage>
        <taxon>Bacteria</taxon>
        <taxon>Pseudomonadati</taxon>
        <taxon>Pseudomonadota</taxon>
        <taxon>Gammaproteobacteria</taxon>
        <taxon>Oceanospirillales</taxon>
        <taxon>Oceanospirillaceae</taxon>
        <taxon>Pontibacterium</taxon>
    </lineage>
</organism>
<feature type="domain" description="NarX-like N-terminal" evidence="6">
    <location>
        <begin position="150"/>
        <end position="225"/>
    </location>
</feature>
<keyword evidence="8" id="KW-1185">Reference proteome</keyword>
<evidence type="ECO:0000259" key="6">
    <source>
        <dbReference type="Pfam" id="PF13675"/>
    </source>
</evidence>
<dbReference type="InterPro" id="IPR029095">
    <property type="entry name" value="NarX-like_N"/>
</dbReference>
<dbReference type="EMBL" id="JADEYS010000015">
    <property type="protein sequence ID" value="MBE9398503.1"/>
    <property type="molecule type" value="Genomic_DNA"/>
</dbReference>
<sequence length="261" mass="29023">MYFGITVKALLSYCVAILSIALAPLAVADITSEADAINIAGKQRMYTQRMLKDYVLIGLNVRKRKAQDELDDAISNFEGNLSQLEAYVQKSNAQLDLSGVQQLWQNLKPVYLKAPDKKAVETLRKDTEQLLKASHEAVLSLQAHSKSAPGRLVNLSGRQRMLSQRIAALYGLGIWLNSDQYVSLYEQASTEIDTSLNQLSSEKTNTSEINSKLKKARRQYKRLITSAGADKDATALVARSAEKMFERMNEITSLYATQASQ</sequence>
<evidence type="ECO:0000313" key="8">
    <source>
        <dbReference type="Proteomes" id="UP000640333"/>
    </source>
</evidence>
<proteinExistence type="predicted"/>
<evidence type="ECO:0000313" key="7">
    <source>
        <dbReference type="EMBL" id="MBE9398503.1"/>
    </source>
</evidence>
<feature type="signal peptide" evidence="5">
    <location>
        <begin position="1"/>
        <end position="28"/>
    </location>
</feature>
<evidence type="ECO:0000256" key="4">
    <source>
        <dbReference type="ARBA" id="ARBA00023136"/>
    </source>
</evidence>
<accession>A0A8J7FLM8</accession>
<dbReference type="AlphaFoldDB" id="A0A8J7FLM8"/>
<feature type="chain" id="PRO_5035319844" evidence="5">
    <location>
        <begin position="29"/>
        <end position="261"/>
    </location>
</feature>
<keyword evidence="5" id="KW-0732">Signal</keyword>
<dbReference type="GO" id="GO:0016020">
    <property type="term" value="C:membrane"/>
    <property type="evidence" value="ECO:0007669"/>
    <property type="project" value="UniProtKB-SubCell"/>
</dbReference>
<dbReference type="RefSeq" id="WP_193954137.1">
    <property type="nucleotide sequence ID" value="NZ_JADEYS010000015.1"/>
</dbReference>
<protein>
    <submittedName>
        <fullName evidence="7">Type IV pili methyl-accepting chemotaxis transducer N-terminal domain-containing protein</fullName>
    </submittedName>
</protein>
<evidence type="ECO:0000256" key="2">
    <source>
        <dbReference type="ARBA" id="ARBA00022692"/>
    </source>
</evidence>
<dbReference type="Pfam" id="PF13675">
    <property type="entry name" value="PilJ"/>
    <property type="match status" value="2"/>
</dbReference>
<name>A0A8J7FLM8_9GAMM</name>
<evidence type="ECO:0000256" key="5">
    <source>
        <dbReference type="SAM" id="SignalP"/>
    </source>
</evidence>
<dbReference type="InterPro" id="IPR042295">
    <property type="entry name" value="NarX-like_N_sf"/>
</dbReference>
<evidence type="ECO:0000256" key="1">
    <source>
        <dbReference type="ARBA" id="ARBA00004141"/>
    </source>
</evidence>